<dbReference type="Gene3D" id="1.10.10.60">
    <property type="entry name" value="Homeodomain-like"/>
    <property type="match status" value="1"/>
</dbReference>
<comment type="caution">
    <text evidence="5">The sequence shown here is derived from an EMBL/GenBank/DDBJ whole genome shotgun (WGS) entry which is preliminary data.</text>
</comment>
<dbReference type="InterPro" id="IPR009057">
    <property type="entry name" value="Homeodomain-like_sf"/>
</dbReference>
<feature type="DNA-binding region" description="H-T-H motif" evidence="3">
    <location>
        <begin position="24"/>
        <end position="43"/>
    </location>
</feature>
<evidence type="ECO:0000256" key="3">
    <source>
        <dbReference type="PROSITE-ProRule" id="PRU00335"/>
    </source>
</evidence>
<feature type="domain" description="HTH tetR-type" evidence="4">
    <location>
        <begin position="1"/>
        <end position="61"/>
    </location>
</feature>
<sequence length="283" mass="32834">MSKKLLIMEKSIELFAENGFESTSVQQITERCGISKGAFYLYFKSKEELITSLIDHFMSSIISDIEQSVRNETQTDKLLYNLLDVLFSTFQKQTNFTKFFIKEQVLTFNQDLFAQLQMYTTIVNKTVLSIIQKQFAYTRQEMHLDLLFTINGFIKSYLELFFIDDYEIDVDQLCKAIVEKVNIIAEHSTIPFITPEYLIKTKMQSAISKEQVMNLLKEAMDEIQEDVIILDSLTLLLDDLTNPTLSEAIRQGLLNNLRTNNSCRWVAYIYDLYIKESSSAGKN</sequence>
<dbReference type="Gene3D" id="1.10.357.10">
    <property type="entry name" value="Tetracycline Repressor, domain 2"/>
    <property type="match status" value="1"/>
</dbReference>
<dbReference type="PANTHER" id="PTHR43479">
    <property type="entry name" value="ACREF/ENVCD OPERON REPRESSOR-RELATED"/>
    <property type="match status" value="1"/>
</dbReference>
<dbReference type="PRINTS" id="PR00455">
    <property type="entry name" value="HTHTETR"/>
</dbReference>
<dbReference type="RefSeq" id="WP_322447854.1">
    <property type="nucleotide sequence ID" value="NZ_JAXOFX010000014.1"/>
</dbReference>
<dbReference type="PANTHER" id="PTHR43479:SF22">
    <property type="entry name" value="TRANSCRIPTIONAL REGULATOR, TETR FAMILY"/>
    <property type="match status" value="1"/>
</dbReference>
<keyword evidence="2 3" id="KW-0238">DNA-binding</keyword>
<evidence type="ECO:0000256" key="2">
    <source>
        <dbReference type="ARBA" id="ARBA00023125"/>
    </source>
</evidence>
<dbReference type="EMBL" id="JAXOFX010000014">
    <property type="protein sequence ID" value="MDZ5473562.1"/>
    <property type="molecule type" value="Genomic_DNA"/>
</dbReference>
<evidence type="ECO:0000259" key="4">
    <source>
        <dbReference type="PROSITE" id="PS50977"/>
    </source>
</evidence>
<dbReference type="InterPro" id="IPR023772">
    <property type="entry name" value="DNA-bd_HTH_TetR-type_CS"/>
</dbReference>
<dbReference type="InterPro" id="IPR050624">
    <property type="entry name" value="HTH-type_Tx_Regulator"/>
</dbReference>
<dbReference type="SUPFAM" id="SSF46689">
    <property type="entry name" value="Homeodomain-like"/>
    <property type="match status" value="1"/>
</dbReference>
<protein>
    <submittedName>
        <fullName evidence="5">TetR/AcrR family transcriptional regulator</fullName>
    </submittedName>
</protein>
<keyword evidence="6" id="KW-1185">Reference proteome</keyword>
<gene>
    <name evidence="5" type="ORF">SM124_17745</name>
</gene>
<evidence type="ECO:0000256" key="1">
    <source>
        <dbReference type="ARBA" id="ARBA00022491"/>
    </source>
</evidence>
<dbReference type="Proteomes" id="UP001290455">
    <property type="component" value="Unassembled WGS sequence"/>
</dbReference>
<keyword evidence="1" id="KW-0678">Repressor</keyword>
<dbReference type="PROSITE" id="PS50977">
    <property type="entry name" value="HTH_TETR_2"/>
    <property type="match status" value="1"/>
</dbReference>
<dbReference type="Pfam" id="PF00440">
    <property type="entry name" value="TetR_N"/>
    <property type="match status" value="1"/>
</dbReference>
<evidence type="ECO:0000313" key="5">
    <source>
        <dbReference type="EMBL" id="MDZ5473562.1"/>
    </source>
</evidence>
<reference evidence="5 6" key="1">
    <citation type="submission" date="2023-11" db="EMBL/GenBank/DDBJ databases">
        <title>Bacillus jintuensis, isolated from a mudflat on the Beibu Gulf coast.</title>
        <authorList>
            <person name="Li M."/>
        </authorList>
    </citation>
    <scope>NUCLEOTIDE SEQUENCE [LARGE SCALE GENOMIC DNA]</scope>
    <source>
        <strain evidence="5 6">31A1R</strain>
    </source>
</reference>
<organism evidence="5 6">
    <name type="scientific">Robertmurraya mangrovi</name>
    <dbReference type="NCBI Taxonomy" id="3098077"/>
    <lineage>
        <taxon>Bacteria</taxon>
        <taxon>Bacillati</taxon>
        <taxon>Bacillota</taxon>
        <taxon>Bacilli</taxon>
        <taxon>Bacillales</taxon>
        <taxon>Bacillaceae</taxon>
        <taxon>Robertmurraya</taxon>
    </lineage>
</organism>
<dbReference type="InterPro" id="IPR001647">
    <property type="entry name" value="HTH_TetR"/>
</dbReference>
<dbReference type="PROSITE" id="PS01081">
    <property type="entry name" value="HTH_TETR_1"/>
    <property type="match status" value="1"/>
</dbReference>
<name>A0ABU5J2B2_9BACI</name>
<proteinExistence type="predicted"/>
<evidence type="ECO:0000313" key="6">
    <source>
        <dbReference type="Proteomes" id="UP001290455"/>
    </source>
</evidence>
<accession>A0ABU5J2B2</accession>